<name>X0YBX4_9ZZZZ</name>
<evidence type="ECO:0000313" key="1">
    <source>
        <dbReference type="EMBL" id="GAG53334.1"/>
    </source>
</evidence>
<sequence>AQPVYNSTTGRVKGGAAQNIIIITNVDLVQNGGQYSLMGGPPIPMTIVTGRRSKQGAAQVVYPVDMDGNYDPAF</sequence>
<protein>
    <submittedName>
        <fullName evidence="1">Uncharacterized protein</fullName>
    </submittedName>
</protein>
<proteinExistence type="predicted"/>
<organism evidence="1">
    <name type="scientific">marine sediment metagenome</name>
    <dbReference type="NCBI Taxonomy" id="412755"/>
    <lineage>
        <taxon>unclassified sequences</taxon>
        <taxon>metagenomes</taxon>
        <taxon>ecological metagenomes</taxon>
    </lineage>
</organism>
<reference evidence="1" key="1">
    <citation type="journal article" date="2014" name="Front. Microbiol.">
        <title>High frequency of phylogenetically diverse reductive dehalogenase-homologous genes in deep subseafloor sedimentary metagenomes.</title>
        <authorList>
            <person name="Kawai M."/>
            <person name="Futagami T."/>
            <person name="Toyoda A."/>
            <person name="Takaki Y."/>
            <person name="Nishi S."/>
            <person name="Hori S."/>
            <person name="Arai W."/>
            <person name="Tsubouchi T."/>
            <person name="Morono Y."/>
            <person name="Uchiyama I."/>
            <person name="Ito T."/>
            <person name="Fujiyama A."/>
            <person name="Inagaki F."/>
            <person name="Takami H."/>
        </authorList>
    </citation>
    <scope>NUCLEOTIDE SEQUENCE</scope>
    <source>
        <strain evidence="1">Expedition CK06-06</strain>
    </source>
</reference>
<dbReference type="AlphaFoldDB" id="X0YBX4"/>
<dbReference type="EMBL" id="BARS01051135">
    <property type="protein sequence ID" value="GAG53334.1"/>
    <property type="molecule type" value="Genomic_DNA"/>
</dbReference>
<accession>X0YBX4</accession>
<comment type="caution">
    <text evidence="1">The sequence shown here is derived from an EMBL/GenBank/DDBJ whole genome shotgun (WGS) entry which is preliminary data.</text>
</comment>
<gene>
    <name evidence="1" type="ORF">S01H1_76215</name>
</gene>
<feature type="non-terminal residue" evidence="1">
    <location>
        <position position="1"/>
    </location>
</feature>